<feature type="compositionally biased region" description="Basic and acidic residues" evidence="1">
    <location>
        <begin position="79"/>
        <end position="88"/>
    </location>
</feature>
<evidence type="ECO:0008006" key="4">
    <source>
        <dbReference type="Google" id="ProtNLM"/>
    </source>
</evidence>
<dbReference type="Proteomes" id="UP000815325">
    <property type="component" value="Unassembled WGS sequence"/>
</dbReference>
<reference evidence="2" key="1">
    <citation type="submission" date="2017-08" db="EMBL/GenBank/DDBJ databases">
        <authorList>
            <person name="Polle J.E."/>
            <person name="Barry K."/>
            <person name="Cushman J."/>
            <person name="Schmutz J."/>
            <person name="Tran D."/>
            <person name="Hathwaick L.T."/>
            <person name="Yim W.C."/>
            <person name="Jenkins J."/>
            <person name="Mckie-Krisberg Z.M."/>
            <person name="Prochnik S."/>
            <person name="Lindquist E."/>
            <person name="Dockter R.B."/>
            <person name="Adam C."/>
            <person name="Molina H."/>
            <person name="Bunkerborg J."/>
            <person name="Jin E."/>
            <person name="Buchheim M."/>
            <person name="Magnuson J."/>
        </authorList>
    </citation>
    <scope>NUCLEOTIDE SEQUENCE</scope>
    <source>
        <strain evidence="2">CCAP 19/18</strain>
    </source>
</reference>
<organism evidence="2 3">
    <name type="scientific">Dunaliella salina</name>
    <name type="common">Green alga</name>
    <name type="synonym">Protococcus salinus</name>
    <dbReference type="NCBI Taxonomy" id="3046"/>
    <lineage>
        <taxon>Eukaryota</taxon>
        <taxon>Viridiplantae</taxon>
        <taxon>Chlorophyta</taxon>
        <taxon>core chlorophytes</taxon>
        <taxon>Chlorophyceae</taxon>
        <taxon>CS clade</taxon>
        <taxon>Chlamydomonadales</taxon>
        <taxon>Dunaliellaceae</taxon>
        <taxon>Dunaliella</taxon>
    </lineage>
</organism>
<proteinExistence type="predicted"/>
<feature type="compositionally biased region" description="Basic and acidic residues" evidence="1">
    <location>
        <begin position="56"/>
        <end position="72"/>
    </location>
</feature>
<sequence length="251" mass="26106">MSGAEKQQRLTAVSGRGRHGAGHLCLQSGSKKGLQGGHEGSHESKCLTARLCPGSEGEKLEGEMPKGEKSKGEISGGSKSEERRSGGVEKELCVYGGRDAGPGRAQQLTSNAQQEGGRRLFACVCLVPGSEERPGGAMLPGSDERASGAVFPGGEEPAGGTAWISSSLIAQKETGGHSGTSVPANKVSFSEGNWVERHLGDGDAARNAHLQPLQQQEPRGVDCGQQNCEQQRLVMAAHGLGKFVVSALRLL</sequence>
<name>A0ABQ7GLM7_DUNSA</name>
<dbReference type="EMBL" id="MU069705">
    <property type="protein sequence ID" value="KAF5835438.1"/>
    <property type="molecule type" value="Genomic_DNA"/>
</dbReference>
<evidence type="ECO:0000256" key="1">
    <source>
        <dbReference type="SAM" id="MobiDB-lite"/>
    </source>
</evidence>
<protein>
    <recommendedName>
        <fullName evidence="4">Encoded protein</fullName>
    </recommendedName>
</protein>
<gene>
    <name evidence="2" type="ORF">DUNSADRAFT_7426</name>
</gene>
<feature type="region of interest" description="Disordered" evidence="1">
    <location>
        <begin position="1"/>
        <end position="88"/>
    </location>
</feature>
<evidence type="ECO:0000313" key="3">
    <source>
        <dbReference type="Proteomes" id="UP000815325"/>
    </source>
</evidence>
<comment type="caution">
    <text evidence="2">The sequence shown here is derived from an EMBL/GenBank/DDBJ whole genome shotgun (WGS) entry which is preliminary data.</text>
</comment>
<keyword evidence="3" id="KW-1185">Reference proteome</keyword>
<evidence type="ECO:0000313" key="2">
    <source>
        <dbReference type="EMBL" id="KAF5835438.1"/>
    </source>
</evidence>
<accession>A0ABQ7GLM7</accession>